<keyword evidence="13" id="KW-1185">Reference proteome</keyword>
<reference evidence="12" key="1">
    <citation type="journal article" date="2023" name="Mol. Biol. Evol.">
        <title>Third-Generation Sequencing Reveals the Adaptive Role of the Epigenome in Three Deep-Sea Polychaetes.</title>
        <authorList>
            <person name="Perez M."/>
            <person name="Aroh O."/>
            <person name="Sun Y."/>
            <person name="Lan Y."/>
            <person name="Juniper S.K."/>
            <person name="Young C.R."/>
            <person name="Angers B."/>
            <person name="Qian P.Y."/>
        </authorList>
    </citation>
    <scope>NUCLEOTIDE SEQUENCE</scope>
    <source>
        <strain evidence="12">P08H-3</strain>
    </source>
</reference>
<evidence type="ECO:0000259" key="11">
    <source>
        <dbReference type="PROSITE" id="PS51186"/>
    </source>
</evidence>
<gene>
    <name evidence="12" type="ORF">LSH36_120g01017</name>
</gene>
<evidence type="ECO:0000256" key="4">
    <source>
        <dbReference type="ARBA" id="ARBA00022853"/>
    </source>
</evidence>
<dbReference type="GO" id="GO:0007059">
    <property type="term" value="P:chromosome segregation"/>
    <property type="evidence" value="ECO:0007669"/>
    <property type="project" value="UniProtKB-KW"/>
</dbReference>
<dbReference type="EC" id="2.3.1.259" evidence="7"/>
<evidence type="ECO:0000313" key="13">
    <source>
        <dbReference type="Proteomes" id="UP001208570"/>
    </source>
</evidence>
<dbReference type="InterPro" id="IPR045141">
    <property type="entry name" value="NAA60-like"/>
</dbReference>
<evidence type="ECO:0000256" key="7">
    <source>
        <dbReference type="ARBA" id="ARBA00026111"/>
    </source>
</evidence>
<dbReference type="EC" id="2.3.1.48" evidence="1"/>
<proteinExistence type="inferred from homology"/>
<dbReference type="Gene3D" id="3.40.630.30">
    <property type="match status" value="1"/>
</dbReference>
<sequence length="197" mass="22964">MSQTVSFSMQPEVMLRFLCPEDIPELKQLCADWFPIEYPDTWYEDITSNSRFYSLAATYKQRIVGIVVSEVKPRSRCNKEDKDILSSHFPQGTQVAYILSLGVLQDFRRHGIASLLLNNLLSYLRSPELHSCKAVYLHVLTTNKVAILFYERWNFSLHNYLPYYYSINGKPCDGYSYVLYLNGGHPPWSVMYPLRIQ</sequence>
<dbReference type="PROSITE" id="PS51186">
    <property type="entry name" value="GNAT"/>
    <property type="match status" value="1"/>
</dbReference>
<dbReference type="SUPFAM" id="SSF55729">
    <property type="entry name" value="Acyl-CoA N-acyltransferases (Nat)"/>
    <property type="match status" value="1"/>
</dbReference>
<dbReference type="Pfam" id="PF00583">
    <property type="entry name" value="Acetyltransf_1"/>
    <property type="match status" value="1"/>
</dbReference>
<dbReference type="InterPro" id="IPR016181">
    <property type="entry name" value="Acyl_CoA_acyltransferase"/>
</dbReference>
<dbReference type="GO" id="GO:0000139">
    <property type="term" value="C:Golgi membrane"/>
    <property type="evidence" value="ECO:0007669"/>
    <property type="project" value="TreeGrafter"/>
</dbReference>
<evidence type="ECO:0000313" key="12">
    <source>
        <dbReference type="EMBL" id="KAK2161156.1"/>
    </source>
</evidence>
<evidence type="ECO:0000256" key="5">
    <source>
        <dbReference type="ARBA" id="ARBA00023315"/>
    </source>
</evidence>
<comment type="caution">
    <text evidence="12">The sequence shown here is derived from an EMBL/GenBank/DDBJ whole genome shotgun (WGS) entry which is preliminary data.</text>
</comment>
<evidence type="ECO:0000256" key="2">
    <source>
        <dbReference type="ARBA" id="ARBA00022679"/>
    </source>
</evidence>
<dbReference type="Proteomes" id="UP001208570">
    <property type="component" value="Unassembled WGS sequence"/>
</dbReference>
<feature type="domain" description="N-acetyltransferase" evidence="11">
    <location>
        <begin position="13"/>
        <end position="182"/>
    </location>
</feature>
<keyword evidence="2" id="KW-0808">Transferase</keyword>
<evidence type="ECO:0000256" key="6">
    <source>
        <dbReference type="ARBA" id="ARBA00025774"/>
    </source>
</evidence>
<dbReference type="AlphaFoldDB" id="A0AAD9NAL5"/>
<dbReference type="GO" id="GO:0120518">
    <property type="term" value="F:protein N-terminal-methionine acetyltransferase activity"/>
    <property type="evidence" value="ECO:0007669"/>
    <property type="project" value="UniProtKB-EC"/>
</dbReference>
<dbReference type="InterPro" id="IPR000182">
    <property type="entry name" value="GNAT_dom"/>
</dbReference>
<evidence type="ECO:0000256" key="10">
    <source>
        <dbReference type="ARBA" id="ARBA00048848"/>
    </source>
</evidence>
<comment type="catalytic activity">
    <reaction evidence="9">
        <text>L-lysyl-[protein] + acetyl-CoA = N(6)-acetyl-L-lysyl-[protein] + CoA + H(+)</text>
        <dbReference type="Rhea" id="RHEA:45948"/>
        <dbReference type="Rhea" id="RHEA-COMP:9752"/>
        <dbReference type="Rhea" id="RHEA-COMP:10731"/>
        <dbReference type="ChEBI" id="CHEBI:15378"/>
        <dbReference type="ChEBI" id="CHEBI:29969"/>
        <dbReference type="ChEBI" id="CHEBI:57287"/>
        <dbReference type="ChEBI" id="CHEBI:57288"/>
        <dbReference type="ChEBI" id="CHEBI:61930"/>
        <dbReference type="EC" id="2.3.1.48"/>
    </reaction>
</comment>
<organism evidence="12 13">
    <name type="scientific">Paralvinella palmiformis</name>
    <dbReference type="NCBI Taxonomy" id="53620"/>
    <lineage>
        <taxon>Eukaryota</taxon>
        <taxon>Metazoa</taxon>
        <taxon>Spiralia</taxon>
        <taxon>Lophotrochozoa</taxon>
        <taxon>Annelida</taxon>
        <taxon>Polychaeta</taxon>
        <taxon>Sedentaria</taxon>
        <taxon>Canalipalpata</taxon>
        <taxon>Terebellida</taxon>
        <taxon>Terebelliformia</taxon>
        <taxon>Alvinellidae</taxon>
        <taxon>Paralvinella</taxon>
    </lineage>
</organism>
<keyword evidence="3" id="KW-0159">Chromosome partition</keyword>
<dbReference type="PANTHER" id="PTHR14744:SF15">
    <property type="entry name" value="N-ALPHA-ACETYLTRANSFERASE 60"/>
    <property type="match status" value="1"/>
</dbReference>
<comment type="similarity">
    <text evidence="6">Belongs to the acetyltransferase family. NAA60 subfamily.</text>
</comment>
<keyword evidence="4" id="KW-0156">Chromatin regulator</keyword>
<keyword evidence="5" id="KW-0012">Acyltransferase</keyword>
<evidence type="ECO:0000256" key="8">
    <source>
        <dbReference type="ARBA" id="ARBA00026144"/>
    </source>
</evidence>
<comment type="catalytic activity">
    <reaction evidence="10">
        <text>N-terminal L-methionyl-[transmembrane protein] + acetyl-CoA = N-terminal N(alpha)-acetyl-L-methionyl-[transmembrane protein] + CoA + H(+)</text>
        <dbReference type="Rhea" id="RHEA:50604"/>
        <dbReference type="Rhea" id="RHEA-COMP:12745"/>
        <dbReference type="Rhea" id="RHEA-COMP:12746"/>
        <dbReference type="ChEBI" id="CHEBI:15378"/>
        <dbReference type="ChEBI" id="CHEBI:57287"/>
        <dbReference type="ChEBI" id="CHEBI:57288"/>
        <dbReference type="ChEBI" id="CHEBI:64731"/>
        <dbReference type="ChEBI" id="CHEBI:133414"/>
        <dbReference type="EC" id="2.3.1.259"/>
    </reaction>
</comment>
<dbReference type="EMBL" id="JAODUP010000120">
    <property type="protein sequence ID" value="KAK2161156.1"/>
    <property type="molecule type" value="Genomic_DNA"/>
</dbReference>
<protein>
    <recommendedName>
        <fullName evidence="8">N-alpha-acetyltransferase 60</fullName>
        <ecNumber evidence="7">2.3.1.259</ecNumber>
        <ecNumber evidence="1">2.3.1.48</ecNumber>
    </recommendedName>
</protein>
<accession>A0AAD9NAL5</accession>
<evidence type="ECO:0000256" key="9">
    <source>
        <dbReference type="ARBA" id="ARBA00048017"/>
    </source>
</evidence>
<name>A0AAD9NAL5_9ANNE</name>
<dbReference type="GO" id="GO:0004402">
    <property type="term" value="F:histone acetyltransferase activity"/>
    <property type="evidence" value="ECO:0007669"/>
    <property type="project" value="TreeGrafter"/>
</dbReference>
<evidence type="ECO:0000256" key="1">
    <source>
        <dbReference type="ARBA" id="ARBA00013184"/>
    </source>
</evidence>
<evidence type="ECO:0000256" key="3">
    <source>
        <dbReference type="ARBA" id="ARBA00022829"/>
    </source>
</evidence>
<dbReference type="PANTHER" id="PTHR14744">
    <property type="entry name" value="N-ALPHA-ACETYLTRANSFERASE 60"/>
    <property type="match status" value="1"/>
</dbReference>